<name>A0A830H594_9CHLO</name>
<evidence type="ECO:0000313" key="2">
    <source>
        <dbReference type="Proteomes" id="UP000660262"/>
    </source>
</evidence>
<accession>A0A830H594</accession>
<dbReference type="Proteomes" id="UP000660262">
    <property type="component" value="Unassembled WGS sequence"/>
</dbReference>
<evidence type="ECO:0008006" key="3">
    <source>
        <dbReference type="Google" id="ProtNLM"/>
    </source>
</evidence>
<dbReference type="AlphaFoldDB" id="A0A830H594"/>
<dbReference type="InterPro" id="IPR021848">
    <property type="entry name" value="HODM_asu-like"/>
</dbReference>
<evidence type="ECO:0000313" key="1">
    <source>
        <dbReference type="EMBL" id="GHP01692.1"/>
    </source>
</evidence>
<comment type="caution">
    <text evidence="1">The sequence shown here is derived from an EMBL/GenBank/DDBJ whole genome shotgun (WGS) entry which is preliminary data.</text>
</comment>
<organism evidence="1 2">
    <name type="scientific">Pycnococcus provasolii</name>
    <dbReference type="NCBI Taxonomy" id="41880"/>
    <lineage>
        <taxon>Eukaryota</taxon>
        <taxon>Viridiplantae</taxon>
        <taxon>Chlorophyta</taxon>
        <taxon>Pseudoscourfieldiophyceae</taxon>
        <taxon>Pseudoscourfieldiales</taxon>
        <taxon>Pycnococcaceae</taxon>
        <taxon>Pycnococcus</taxon>
    </lineage>
</organism>
<dbReference type="Pfam" id="PF11927">
    <property type="entry name" value="HODM_asu-like"/>
    <property type="match status" value="1"/>
</dbReference>
<reference evidence="1" key="1">
    <citation type="submission" date="2020-10" db="EMBL/GenBank/DDBJ databases">
        <title>Unveiling of a novel bifunctional photoreceptor, Dualchrome1, isolated from a cosmopolitan green alga.</title>
        <authorList>
            <person name="Suzuki S."/>
            <person name="Kawachi M."/>
        </authorList>
    </citation>
    <scope>NUCLEOTIDE SEQUENCE</scope>
    <source>
        <strain evidence="1">NIES 2893</strain>
    </source>
</reference>
<sequence length="346" mass="39304">MAACSSPNSRSPFPLEHFESLEFPSAARFMWANGARVGPGLRKLPLEVAWLEQCTFRKWNEQICTKARLLEKATPNKQGSPLVWDDGADAAAKELWNNATTWLAKRYPDKYDVDKHKVKPRTAVETAYDKDHTTGLDAFVALASIIQEDIFLMRATPEHPEGYVFVAGASCFSFDPVKRKNKGLLSLHEPVPWYPEMAAAVRRAFDNLNVDRPLYRANFAFQNFDDVITTDVPWHPRFEERIAADELDAKAGHTSYFDTTQPVPTTPEGAKELYVRVEYETLTRLPINDDFILFTVKTYVDKLDEFPKDAKLALLEGLQRADDGQKSYKSIDTPELYEALISYLSL</sequence>
<keyword evidence="2" id="KW-1185">Reference proteome</keyword>
<protein>
    <recommendedName>
        <fullName evidence="3">DUF3445 domain-containing protein</fullName>
    </recommendedName>
</protein>
<proteinExistence type="predicted"/>
<dbReference type="EMBL" id="BNJQ01000001">
    <property type="protein sequence ID" value="GHP01692.1"/>
    <property type="molecule type" value="Genomic_DNA"/>
</dbReference>
<gene>
    <name evidence="1" type="ORF">PPROV_000044900</name>
</gene>
<dbReference type="OrthoDB" id="5043642at2759"/>